<dbReference type="AlphaFoldDB" id="A0A6P6YL57"/>
<evidence type="ECO:0000256" key="1">
    <source>
        <dbReference type="ARBA" id="ARBA00004141"/>
    </source>
</evidence>
<dbReference type="GO" id="GO:0005634">
    <property type="term" value="C:nucleus"/>
    <property type="evidence" value="ECO:0007669"/>
    <property type="project" value="TreeGrafter"/>
</dbReference>
<dbReference type="Pfam" id="PF01027">
    <property type="entry name" value="Bax1-I"/>
    <property type="match status" value="1"/>
</dbReference>
<dbReference type="OMA" id="CSLEIMN"/>
<dbReference type="InterPro" id="IPR035871">
    <property type="entry name" value="GHITM"/>
</dbReference>
<protein>
    <submittedName>
        <fullName evidence="7">Growth hormone-inducible transmembrane protein-like</fullName>
    </submittedName>
</protein>
<organism evidence="6 7">
    <name type="scientific">Dermatophagoides pteronyssinus</name>
    <name type="common">European house dust mite</name>
    <dbReference type="NCBI Taxonomy" id="6956"/>
    <lineage>
        <taxon>Eukaryota</taxon>
        <taxon>Metazoa</taxon>
        <taxon>Ecdysozoa</taxon>
        <taxon>Arthropoda</taxon>
        <taxon>Chelicerata</taxon>
        <taxon>Arachnida</taxon>
        <taxon>Acari</taxon>
        <taxon>Acariformes</taxon>
        <taxon>Sarcoptiformes</taxon>
        <taxon>Astigmata</taxon>
        <taxon>Psoroptidia</taxon>
        <taxon>Analgoidea</taxon>
        <taxon>Pyroglyphidae</taxon>
        <taxon>Dermatophagoidinae</taxon>
        <taxon>Dermatophagoides</taxon>
    </lineage>
</organism>
<dbReference type="Pfam" id="PF05427">
    <property type="entry name" value="FIBP"/>
    <property type="match status" value="1"/>
</dbReference>
<reference evidence="7" key="1">
    <citation type="submission" date="2025-08" db="UniProtKB">
        <authorList>
            <consortium name="RefSeq"/>
        </authorList>
    </citation>
    <scope>IDENTIFICATION</scope>
    <source>
        <strain evidence="7">Airmid</strain>
    </source>
</reference>
<dbReference type="CDD" id="cd10431">
    <property type="entry name" value="GHITM"/>
    <property type="match status" value="1"/>
</dbReference>
<dbReference type="PANTHER" id="PTHR13223">
    <property type="entry name" value="ACIDIC FIBROBLAST GROWTH FACTOR INTRACELLULAR BINDING PROTEIN"/>
    <property type="match status" value="1"/>
</dbReference>
<dbReference type="PANTHER" id="PTHR13223:SF2">
    <property type="entry name" value="ACIDIC FIBROBLAST GROWTH FACTOR INTRACELLULAR-BINDING PROTEIN"/>
    <property type="match status" value="1"/>
</dbReference>
<feature type="transmembrane region" description="Helical" evidence="5">
    <location>
        <begin position="532"/>
        <end position="550"/>
    </location>
</feature>
<feature type="transmembrane region" description="Helical" evidence="5">
    <location>
        <begin position="506"/>
        <end position="526"/>
    </location>
</feature>
<feature type="transmembrane region" description="Helical" evidence="5">
    <location>
        <begin position="562"/>
        <end position="579"/>
    </location>
</feature>
<comment type="subcellular location">
    <subcellularLocation>
        <location evidence="1">Membrane</location>
        <topology evidence="1">Multi-pass membrane protein</topology>
    </subcellularLocation>
</comment>
<dbReference type="RefSeq" id="XP_027206293.1">
    <property type="nucleotide sequence ID" value="XM_027350492.1"/>
</dbReference>
<feature type="transmembrane region" description="Helical" evidence="5">
    <location>
        <begin position="442"/>
        <end position="461"/>
    </location>
</feature>
<feature type="transmembrane region" description="Helical" evidence="5">
    <location>
        <begin position="392"/>
        <end position="415"/>
    </location>
</feature>
<evidence type="ECO:0000256" key="4">
    <source>
        <dbReference type="ARBA" id="ARBA00023136"/>
    </source>
</evidence>
<dbReference type="Proteomes" id="UP000515146">
    <property type="component" value="Unplaced"/>
</dbReference>
<dbReference type="InterPro" id="IPR006214">
    <property type="entry name" value="Bax_inhibitor_1-related"/>
</dbReference>
<dbReference type="KEGG" id="dpte:113799793"/>
<keyword evidence="2 5" id="KW-0812">Transmembrane</keyword>
<dbReference type="GO" id="GO:0016020">
    <property type="term" value="C:membrane"/>
    <property type="evidence" value="ECO:0007669"/>
    <property type="project" value="UniProtKB-SubCell"/>
</dbReference>
<keyword evidence="6" id="KW-1185">Reference proteome</keyword>
<feature type="transmembrane region" description="Helical" evidence="5">
    <location>
        <begin position="585"/>
        <end position="607"/>
    </location>
</feature>
<dbReference type="InParanoid" id="A0A6P6YL57"/>
<proteinExistence type="predicted"/>
<accession>A0A6P6YL57</accession>
<dbReference type="InterPro" id="IPR008614">
    <property type="entry name" value="FIBP"/>
</dbReference>
<keyword evidence="3 5" id="KW-1133">Transmembrane helix</keyword>
<feature type="transmembrane region" description="Helical" evidence="5">
    <location>
        <begin position="473"/>
        <end position="494"/>
    </location>
</feature>
<sequence>MFTEVDVFIGNNTLIDPKIYDYWLDGYPAQHAAKEVREKDFTSLNNVHEDLIISYVLDQYRTFQMLEKLLHIPIQLSEQWTFQMTPVTQQMLIEKYYDFKDAVVREILGKKLSARNRKELDEVSERTEVSIKSCRRQFDNIKRVFKMVEDIPGNLCQNIQSHFLLPPDLAKKYAAIVYISNNRFETSKRKLQYLHFTDFLHCSLEIMNNWSCNNPDCKYEETSMDIDREFLHELRDLRTLLEKDNLEEHRLLVLRMLKPNLTEKKYNDIDSAFKNISRNIINIAYGLNHSKEIRDLFLDIVEKIIELFKAIKLKMSIIIRSPHLFNCLRNTKFVVITPAFSPKNGASLLQNVRFFSVGRRGARSGVTRSIPVAKERRSLKEILMQPTSGAPFAFGSSAVAGASLFGLGALCYYGFGLSKTPGTFENAYAWPSYVRERIKSTYFYFGSGLAITAGSAIAAFRSPFVMNLVTKNSMMGILLTIGAMIGTSMVAQSIPYREGFGSKQLAWALHCGVVGAVIAPLCILGGPLMLRAALYTAGISGALSAIAYCAPNDKFLTMGGPLALGLGFVFAASMGSMFLPPTTALGASLYSISLYGGLLLFSAFLLYDTQRIVRRAETHPPYAMMPYDPVNASISIYMDVINIFVRLVTILAGGSGSKRR</sequence>
<dbReference type="OrthoDB" id="6285520at2759"/>
<evidence type="ECO:0000256" key="3">
    <source>
        <dbReference type="ARBA" id="ARBA00022989"/>
    </source>
</evidence>
<name>A0A6P6YL57_DERPT</name>
<evidence type="ECO:0000256" key="2">
    <source>
        <dbReference type="ARBA" id="ARBA00022692"/>
    </source>
</evidence>
<gene>
    <name evidence="7" type="primary">LOC113799793</name>
</gene>
<evidence type="ECO:0000313" key="6">
    <source>
        <dbReference type="Proteomes" id="UP000515146"/>
    </source>
</evidence>
<keyword evidence="4 5" id="KW-0472">Membrane</keyword>
<evidence type="ECO:0000256" key="5">
    <source>
        <dbReference type="SAM" id="Phobius"/>
    </source>
</evidence>
<evidence type="ECO:0000313" key="7">
    <source>
        <dbReference type="RefSeq" id="XP_027206293.1"/>
    </source>
</evidence>